<organism evidence="3">
    <name type="scientific">Nematocida ausubeli (strain ATCC PRA-371 / ERTm2)</name>
    <name type="common">Nematode killer fungus</name>
    <dbReference type="NCBI Taxonomy" id="1913371"/>
    <lineage>
        <taxon>Eukaryota</taxon>
        <taxon>Fungi</taxon>
        <taxon>Fungi incertae sedis</taxon>
        <taxon>Microsporidia</taxon>
        <taxon>Nematocida</taxon>
    </lineage>
</organism>
<reference evidence="3" key="1">
    <citation type="submission" date="2011-03" db="EMBL/GenBank/DDBJ databases">
        <title>The Genome Sequence of Nematocida sp1 strain ERTm2.</title>
        <authorList>
            <consortium name="The Broad Institute Genome Sequencing Platform"/>
            <consortium name="The Broad Institute Genome Sequencing Center for Infectious Disease"/>
            <person name="Cuomo C."/>
            <person name="Troemel E."/>
            <person name="Young S.K."/>
            <person name="Zeng Q."/>
            <person name="Gargeya S."/>
            <person name="Fitzgerald M."/>
            <person name="Haas B."/>
            <person name="Abouelleil A."/>
            <person name="Alvarado L."/>
            <person name="Arachchi H.M."/>
            <person name="Berlin A."/>
            <person name="Brown A."/>
            <person name="Chapman S.B."/>
            <person name="Chen Z."/>
            <person name="Dunbar C."/>
            <person name="Freedman E."/>
            <person name="Gearin G."/>
            <person name="Gellesch M."/>
            <person name="Goldberg J."/>
            <person name="Griggs A."/>
            <person name="Gujja S."/>
            <person name="Heilman E.R."/>
            <person name="Heiman D."/>
            <person name="Howarth C."/>
            <person name="Larson L."/>
            <person name="Lui A."/>
            <person name="MacDonald P.J.P."/>
            <person name="Mehta T."/>
            <person name="Montmayeur A."/>
            <person name="Murphy C."/>
            <person name="Neiman D."/>
            <person name="Pearson M."/>
            <person name="Priest M."/>
            <person name="Roberts A."/>
            <person name="Saif S."/>
            <person name="Shea T."/>
            <person name="Shenoy N."/>
            <person name="Sisk P."/>
            <person name="Stolte C."/>
            <person name="Sykes S."/>
            <person name="White J."/>
            <person name="Yandava C."/>
            <person name="Wortman J."/>
            <person name="Nusbaum C."/>
            <person name="Birren B."/>
        </authorList>
    </citation>
    <scope>NUCLEOTIDE SEQUENCE</scope>
    <source>
        <strain evidence="3">ERTm2</strain>
    </source>
</reference>
<gene>
    <name evidence="3" type="ORF">NERG_01091</name>
</gene>
<dbReference type="InterPro" id="IPR009057">
    <property type="entry name" value="Homeodomain-like_sf"/>
</dbReference>
<dbReference type="AlphaFoldDB" id="H8ZCU4"/>
<dbReference type="Pfam" id="PF00249">
    <property type="entry name" value="Myb_DNA-binding"/>
    <property type="match status" value="1"/>
</dbReference>
<dbReference type="InterPro" id="IPR017884">
    <property type="entry name" value="SANT_dom"/>
</dbReference>
<dbReference type="SMART" id="SM00717">
    <property type="entry name" value="SANT"/>
    <property type="match status" value="1"/>
</dbReference>
<dbReference type="SUPFAM" id="SSF46689">
    <property type="entry name" value="Homeodomain-like"/>
    <property type="match status" value="2"/>
</dbReference>
<accession>H8ZCU4</accession>
<dbReference type="InterPro" id="IPR036388">
    <property type="entry name" value="WH-like_DNA-bd_sf"/>
</dbReference>
<name>H8ZCU4_NEMA1</name>
<dbReference type="PANTHER" id="PTHR12374">
    <property type="entry name" value="TRANSCRIPTIONAL ADAPTOR 2 ADA2 -RELATED"/>
    <property type="match status" value="1"/>
</dbReference>
<dbReference type="HOGENOM" id="CLU_018273_0_0_1"/>
<dbReference type="InterPro" id="IPR001005">
    <property type="entry name" value="SANT/Myb"/>
</dbReference>
<dbReference type="EMBL" id="JH604635">
    <property type="protein sequence ID" value="EHY65484.1"/>
    <property type="molecule type" value="Genomic_DNA"/>
</dbReference>
<dbReference type="PANTHER" id="PTHR12374:SF20">
    <property type="entry name" value="TRANSCRIPTIONAL ADAPTER 2-ALPHA"/>
    <property type="match status" value="1"/>
</dbReference>
<dbReference type="GO" id="GO:0006338">
    <property type="term" value="P:chromatin remodeling"/>
    <property type="evidence" value="ECO:0007669"/>
    <property type="project" value="TreeGrafter"/>
</dbReference>
<dbReference type="Gene3D" id="1.10.10.60">
    <property type="entry name" value="Homeodomain-like"/>
    <property type="match status" value="1"/>
</dbReference>
<evidence type="ECO:0000313" key="3">
    <source>
        <dbReference type="EMBL" id="EHY65484.1"/>
    </source>
</evidence>
<dbReference type="CDD" id="cd00167">
    <property type="entry name" value="SANT"/>
    <property type="match status" value="1"/>
</dbReference>
<dbReference type="STRING" id="944018.H8ZCU4"/>
<protein>
    <submittedName>
        <fullName evidence="3">Uncharacterized protein</fullName>
    </submittedName>
</protein>
<dbReference type="PROSITE" id="PS50090">
    <property type="entry name" value="MYB_LIKE"/>
    <property type="match status" value="1"/>
</dbReference>
<evidence type="ECO:0000259" key="1">
    <source>
        <dbReference type="PROSITE" id="PS50090"/>
    </source>
</evidence>
<dbReference type="Gene3D" id="1.10.10.10">
    <property type="entry name" value="Winged helix-like DNA-binding domain superfamily/Winged helix DNA-binding domain"/>
    <property type="match status" value="1"/>
</dbReference>
<dbReference type="GO" id="GO:0006357">
    <property type="term" value="P:regulation of transcription by RNA polymerase II"/>
    <property type="evidence" value="ECO:0007669"/>
    <property type="project" value="TreeGrafter"/>
</dbReference>
<evidence type="ECO:0000259" key="2">
    <source>
        <dbReference type="PROSITE" id="PS51293"/>
    </source>
</evidence>
<dbReference type="Proteomes" id="UP000005622">
    <property type="component" value="Unassembled WGS sequence"/>
</dbReference>
<dbReference type="GO" id="GO:0003713">
    <property type="term" value="F:transcription coactivator activity"/>
    <property type="evidence" value="ECO:0007669"/>
    <property type="project" value="TreeGrafter"/>
</dbReference>
<sequence length="368" mass="42754">MVVTHSQTHGNACLIRCDGCLMNISSMMWIQCVPCCIDICPLCAIQRTQIRTHEYTHKYRVIKSLLFEADTPGWQMIEELLFVDGLIVHGVGNWDDIAAYVGRKTPQEVKEHFVDIFKQTNSEDLEGEPVQNVQSLPLSQEISGYMPLRQDFEVEYANDAEVVIKEVSFYKTDTPLERETKEVLLESYRNVLMQRKLFRHLIFNKGLLSAKQHSLGERSLCPEGRDLLTKMKPLLKMLTTKEYLDLFQGMYLELQMRKKIAEIYQDDNTKKGDLFDKETTSLSDEVAMQFLSEREQAFCSMISIPFTLYYSLKEAAILYKTVTKLEKKHILKWFQGLTEQKLSQILNYFIQNKWIESPSGKMHAYTHG</sequence>
<proteinExistence type="predicted"/>
<dbReference type="GO" id="GO:0003682">
    <property type="term" value="F:chromatin binding"/>
    <property type="evidence" value="ECO:0007669"/>
    <property type="project" value="TreeGrafter"/>
</dbReference>
<dbReference type="PROSITE" id="PS51293">
    <property type="entry name" value="SANT"/>
    <property type="match status" value="1"/>
</dbReference>
<dbReference type="Pfam" id="PF22941">
    <property type="entry name" value="TADA2A-like_3rd"/>
    <property type="match status" value="1"/>
</dbReference>
<feature type="domain" description="Myb-like" evidence="1">
    <location>
        <begin position="74"/>
        <end position="117"/>
    </location>
</feature>
<dbReference type="InterPro" id="IPR055141">
    <property type="entry name" value="TADA2A_B-like_dom"/>
</dbReference>
<feature type="domain" description="SANT" evidence="2">
    <location>
        <begin position="78"/>
        <end position="121"/>
    </location>
</feature>
<dbReference type="GO" id="GO:0005634">
    <property type="term" value="C:nucleus"/>
    <property type="evidence" value="ECO:0007669"/>
    <property type="project" value="TreeGrafter"/>
</dbReference>